<name>A0A2P6SG21_ROSCH</name>
<dbReference type="EMBL" id="PDCK01000039">
    <property type="protein sequence ID" value="PRQ57631.1"/>
    <property type="molecule type" value="Genomic_DNA"/>
</dbReference>
<accession>A0A2P6SG21</accession>
<dbReference type="Proteomes" id="UP000238479">
    <property type="component" value="Chromosome 1"/>
</dbReference>
<dbReference type="AlphaFoldDB" id="A0A2P6SG21"/>
<protein>
    <submittedName>
        <fullName evidence="1">Uncharacterized protein</fullName>
    </submittedName>
</protein>
<organism evidence="1 2">
    <name type="scientific">Rosa chinensis</name>
    <name type="common">China rose</name>
    <dbReference type="NCBI Taxonomy" id="74649"/>
    <lineage>
        <taxon>Eukaryota</taxon>
        <taxon>Viridiplantae</taxon>
        <taxon>Streptophyta</taxon>
        <taxon>Embryophyta</taxon>
        <taxon>Tracheophyta</taxon>
        <taxon>Spermatophyta</taxon>
        <taxon>Magnoliopsida</taxon>
        <taxon>eudicotyledons</taxon>
        <taxon>Gunneridae</taxon>
        <taxon>Pentapetalae</taxon>
        <taxon>rosids</taxon>
        <taxon>fabids</taxon>
        <taxon>Rosales</taxon>
        <taxon>Rosaceae</taxon>
        <taxon>Rosoideae</taxon>
        <taxon>Rosoideae incertae sedis</taxon>
        <taxon>Rosa</taxon>
    </lineage>
</organism>
<evidence type="ECO:0000313" key="2">
    <source>
        <dbReference type="Proteomes" id="UP000238479"/>
    </source>
</evidence>
<dbReference type="Gramene" id="PRQ57631">
    <property type="protein sequence ID" value="PRQ57631"/>
    <property type="gene ID" value="RchiOBHm_Chr1g0350451"/>
</dbReference>
<gene>
    <name evidence="1" type="ORF">RchiOBHm_Chr1g0350451</name>
</gene>
<reference evidence="1 2" key="1">
    <citation type="journal article" date="2018" name="Nat. Genet.">
        <title>The Rosa genome provides new insights in the design of modern roses.</title>
        <authorList>
            <person name="Bendahmane M."/>
        </authorList>
    </citation>
    <scope>NUCLEOTIDE SEQUENCE [LARGE SCALE GENOMIC DNA]</scope>
    <source>
        <strain evidence="2">cv. Old Blush</strain>
    </source>
</reference>
<sequence>MKRSRSNKNKPQIAIKQLWLALIYGSPLLPKFNGDEVLDAWASSLKFVELMKMKS</sequence>
<keyword evidence="2" id="KW-1185">Reference proteome</keyword>
<evidence type="ECO:0000313" key="1">
    <source>
        <dbReference type="EMBL" id="PRQ57631.1"/>
    </source>
</evidence>
<proteinExistence type="predicted"/>
<comment type="caution">
    <text evidence="1">The sequence shown here is derived from an EMBL/GenBank/DDBJ whole genome shotgun (WGS) entry which is preliminary data.</text>
</comment>